<feature type="domain" description="HTH luxR-type" evidence="4">
    <location>
        <begin position="184"/>
        <end position="249"/>
    </location>
</feature>
<dbReference type="InterPro" id="IPR036388">
    <property type="entry name" value="WH-like_DNA-bd_sf"/>
</dbReference>
<dbReference type="Gene3D" id="1.10.10.10">
    <property type="entry name" value="Winged helix-like DNA-binding domain superfamily/Winged helix DNA-binding domain"/>
    <property type="match status" value="1"/>
</dbReference>
<keyword evidence="1" id="KW-0805">Transcription regulation</keyword>
<dbReference type="Pfam" id="PF00196">
    <property type="entry name" value="GerE"/>
    <property type="match status" value="1"/>
</dbReference>
<evidence type="ECO:0000259" key="4">
    <source>
        <dbReference type="PROSITE" id="PS50043"/>
    </source>
</evidence>
<organism evidence="5 6">
    <name type="scientific">Zhongshania marina</name>
    <dbReference type="NCBI Taxonomy" id="2304603"/>
    <lineage>
        <taxon>Bacteria</taxon>
        <taxon>Pseudomonadati</taxon>
        <taxon>Pseudomonadota</taxon>
        <taxon>Gammaproteobacteria</taxon>
        <taxon>Cellvibrionales</taxon>
        <taxon>Spongiibacteraceae</taxon>
        <taxon>Zhongshania</taxon>
    </lineage>
</organism>
<proteinExistence type="predicted"/>
<sequence>MELSSDVCGLAAQVLARSKVSNLCVFLYDTKPAQRAVRFLYNQGMTDRVRSEYSNHLWSYDPFLRNINSCSDGRSAPGTRVLERRQLEASDQQRSCEPYWRYMDLIGYREIVAATHCIAPGLHMVAGVMRQNCIRGVHITASRVSADLENLLTQSSEDYIAQLVRQQMHADQVVWADDAKICHSATTDAVLTPRETQVVEGLRGGHGNKQIAAALGLSEYTIENHLKRIYRKFRVHSRTSLLATLDSSLN</sequence>
<protein>
    <submittedName>
        <fullName evidence="5">LuxR family transcriptional regulator</fullName>
    </submittedName>
</protein>
<evidence type="ECO:0000313" key="6">
    <source>
        <dbReference type="Proteomes" id="UP000274695"/>
    </source>
</evidence>
<dbReference type="Proteomes" id="UP000274695">
    <property type="component" value="Unassembled WGS sequence"/>
</dbReference>
<dbReference type="EMBL" id="RHGB01000015">
    <property type="protein sequence ID" value="RNL60267.1"/>
    <property type="molecule type" value="Genomic_DNA"/>
</dbReference>
<dbReference type="PRINTS" id="PR00038">
    <property type="entry name" value="HTHLUXR"/>
</dbReference>
<evidence type="ECO:0000256" key="1">
    <source>
        <dbReference type="ARBA" id="ARBA00023015"/>
    </source>
</evidence>
<dbReference type="PROSITE" id="PS50043">
    <property type="entry name" value="HTH_LUXR_2"/>
    <property type="match status" value="1"/>
</dbReference>
<dbReference type="PROSITE" id="PS00622">
    <property type="entry name" value="HTH_LUXR_1"/>
    <property type="match status" value="1"/>
</dbReference>
<keyword evidence="6" id="KW-1185">Reference proteome</keyword>
<gene>
    <name evidence="5" type="ORF">D0911_13385</name>
</gene>
<evidence type="ECO:0000256" key="2">
    <source>
        <dbReference type="ARBA" id="ARBA00023125"/>
    </source>
</evidence>
<dbReference type="SUPFAM" id="SSF46894">
    <property type="entry name" value="C-terminal effector domain of the bipartite response regulators"/>
    <property type="match status" value="1"/>
</dbReference>
<dbReference type="RefSeq" id="WP_123182983.1">
    <property type="nucleotide sequence ID" value="NZ_RHGB01000015.1"/>
</dbReference>
<accession>A0ABX9W273</accession>
<evidence type="ECO:0000256" key="3">
    <source>
        <dbReference type="ARBA" id="ARBA00023163"/>
    </source>
</evidence>
<dbReference type="PANTHER" id="PTHR44688">
    <property type="entry name" value="DNA-BINDING TRANSCRIPTIONAL ACTIVATOR DEVR_DOSR"/>
    <property type="match status" value="1"/>
</dbReference>
<reference evidence="5 6" key="1">
    <citation type="submission" date="2018-10" db="EMBL/GenBank/DDBJ databases">
        <title>Draft genome sequence of Zhongshania sp. DSW25-10.</title>
        <authorList>
            <person name="Oh J."/>
        </authorList>
    </citation>
    <scope>NUCLEOTIDE SEQUENCE [LARGE SCALE GENOMIC DNA]</scope>
    <source>
        <strain evidence="5 6">DSW25-10</strain>
    </source>
</reference>
<dbReference type="CDD" id="cd06170">
    <property type="entry name" value="LuxR_C_like"/>
    <property type="match status" value="1"/>
</dbReference>
<dbReference type="InterPro" id="IPR000792">
    <property type="entry name" value="Tscrpt_reg_LuxR_C"/>
</dbReference>
<dbReference type="PANTHER" id="PTHR44688:SF16">
    <property type="entry name" value="DNA-BINDING TRANSCRIPTIONAL ACTIVATOR DEVR_DOSR"/>
    <property type="match status" value="1"/>
</dbReference>
<comment type="caution">
    <text evidence="5">The sequence shown here is derived from an EMBL/GenBank/DDBJ whole genome shotgun (WGS) entry which is preliminary data.</text>
</comment>
<dbReference type="InterPro" id="IPR016032">
    <property type="entry name" value="Sig_transdc_resp-reg_C-effctor"/>
</dbReference>
<evidence type="ECO:0000313" key="5">
    <source>
        <dbReference type="EMBL" id="RNL60267.1"/>
    </source>
</evidence>
<keyword evidence="2" id="KW-0238">DNA-binding</keyword>
<keyword evidence="3" id="KW-0804">Transcription</keyword>
<name>A0ABX9W273_9GAMM</name>
<dbReference type="SMART" id="SM00421">
    <property type="entry name" value="HTH_LUXR"/>
    <property type="match status" value="1"/>
</dbReference>